<gene>
    <name evidence="1" type="ORF">SAMN05421791_102180</name>
</gene>
<accession>A0A1G7QQI0</accession>
<reference evidence="1 2" key="1">
    <citation type="submission" date="2016-10" db="EMBL/GenBank/DDBJ databases">
        <authorList>
            <person name="de Groot N.N."/>
        </authorList>
    </citation>
    <scope>NUCLEOTIDE SEQUENCE [LARGE SCALE GENOMIC DNA]</scope>
    <source>
        <strain evidence="1 2">ATCC BAA-466</strain>
    </source>
</reference>
<dbReference type="AlphaFoldDB" id="A0A1G7QQI0"/>
<name>A0A1G7QQI0_9LACT</name>
<sequence>MNAILGKFVEDGLFNEKVANAIEEAFAEKSSVIIAGHRSTGSRPLMANIMQLAKKSYDSVQVRKAEDLEKEGEYYLIFGAPADQVEGLVEAALKKGKAVVTLKEPETPISIMKVMKSVLKEKEDFNHKALQVSLRKDGVGAGATPFTDRVDLYYVNEKGRVKSEKVDF</sequence>
<dbReference type="EMBL" id="FNCK01000002">
    <property type="protein sequence ID" value="SDG00791.1"/>
    <property type="molecule type" value="Genomic_DNA"/>
</dbReference>
<protein>
    <submittedName>
        <fullName evidence="1">Uncharacterized protein</fullName>
    </submittedName>
</protein>
<dbReference type="Proteomes" id="UP000199708">
    <property type="component" value="Unassembled WGS sequence"/>
</dbReference>
<organism evidence="1 2">
    <name type="scientific">Facklamia miroungae</name>
    <dbReference type="NCBI Taxonomy" id="120956"/>
    <lineage>
        <taxon>Bacteria</taxon>
        <taxon>Bacillati</taxon>
        <taxon>Bacillota</taxon>
        <taxon>Bacilli</taxon>
        <taxon>Lactobacillales</taxon>
        <taxon>Aerococcaceae</taxon>
        <taxon>Facklamia</taxon>
    </lineage>
</organism>
<dbReference type="STRING" id="120956.SAMN05421791_102180"/>
<keyword evidence="2" id="KW-1185">Reference proteome</keyword>
<dbReference type="RefSeq" id="WP_090289265.1">
    <property type="nucleotide sequence ID" value="NZ_FNCK01000002.1"/>
</dbReference>
<dbReference type="OrthoDB" id="2138703at2"/>
<evidence type="ECO:0000313" key="2">
    <source>
        <dbReference type="Proteomes" id="UP000199708"/>
    </source>
</evidence>
<evidence type="ECO:0000313" key="1">
    <source>
        <dbReference type="EMBL" id="SDG00791.1"/>
    </source>
</evidence>
<proteinExistence type="predicted"/>